<dbReference type="Pfam" id="PF15717">
    <property type="entry name" value="PCM1_C"/>
    <property type="match status" value="1"/>
</dbReference>
<feature type="region of interest" description="Disordered" evidence="2">
    <location>
        <begin position="470"/>
        <end position="506"/>
    </location>
</feature>
<feature type="compositionally biased region" description="Polar residues" evidence="2">
    <location>
        <begin position="157"/>
        <end position="173"/>
    </location>
</feature>
<feature type="coiled-coil region" evidence="1">
    <location>
        <begin position="772"/>
        <end position="799"/>
    </location>
</feature>
<evidence type="ECO:0000256" key="2">
    <source>
        <dbReference type="SAM" id="MobiDB-lite"/>
    </source>
</evidence>
<dbReference type="Proteomes" id="UP001474421">
    <property type="component" value="Unassembled WGS sequence"/>
</dbReference>
<feature type="compositionally biased region" description="Basic and acidic residues" evidence="2">
    <location>
        <begin position="1584"/>
        <end position="1599"/>
    </location>
</feature>
<feature type="coiled-coil region" evidence="1">
    <location>
        <begin position="374"/>
        <end position="408"/>
    </location>
</feature>
<dbReference type="GO" id="GO:0034451">
    <property type="term" value="C:centriolar satellite"/>
    <property type="evidence" value="ECO:0007669"/>
    <property type="project" value="TreeGrafter"/>
</dbReference>
<feature type="region of interest" description="Disordered" evidence="2">
    <location>
        <begin position="68"/>
        <end position="128"/>
    </location>
</feature>
<dbReference type="GO" id="GO:0036064">
    <property type="term" value="C:ciliary basal body"/>
    <property type="evidence" value="ECO:0007669"/>
    <property type="project" value="TreeGrafter"/>
</dbReference>
<evidence type="ECO:0000256" key="1">
    <source>
        <dbReference type="SAM" id="Coils"/>
    </source>
</evidence>
<name>A0AAW1BBH9_CROAD</name>
<feature type="compositionally biased region" description="Basic and acidic residues" evidence="2">
    <location>
        <begin position="1540"/>
        <end position="1549"/>
    </location>
</feature>
<feature type="region of interest" description="Disordered" evidence="2">
    <location>
        <begin position="1640"/>
        <end position="1677"/>
    </location>
</feature>
<dbReference type="InterPro" id="IPR024138">
    <property type="entry name" value="Pericentriolar_Pcm1"/>
</dbReference>
<gene>
    <name evidence="4" type="ORF">NXF25_013897</name>
</gene>
<feature type="region of interest" description="Disordered" evidence="2">
    <location>
        <begin position="152"/>
        <end position="181"/>
    </location>
</feature>
<feature type="compositionally biased region" description="Basic and acidic residues" evidence="2">
    <location>
        <begin position="84"/>
        <end position="101"/>
    </location>
</feature>
<feature type="compositionally biased region" description="Basic residues" evidence="2">
    <location>
        <begin position="1401"/>
        <end position="1417"/>
    </location>
</feature>
<feature type="region of interest" description="Disordered" evidence="2">
    <location>
        <begin position="1540"/>
        <end position="1572"/>
    </location>
</feature>
<protein>
    <submittedName>
        <fullName evidence="4">Pericentriolar material 1 protein</fullName>
    </submittedName>
</protein>
<reference evidence="4 5" key="1">
    <citation type="journal article" date="2024" name="Proc. Natl. Acad. Sci. U.S.A.">
        <title>The genetic regulatory architecture and epigenomic basis for age-related changes in rattlesnake venom.</title>
        <authorList>
            <person name="Hogan M.P."/>
            <person name="Holding M.L."/>
            <person name="Nystrom G.S."/>
            <person name="Colston T.J."/>
            <person name="Bartlett D.A."/>
            <person name="Mason A.J."/>
            <person name="Ellsworth S.A."/>
            <person name="Rautsaw R.M."/>
            <person name="Lawrence K.C."/>
            <person name="Strickland J.L."/>
            <person name="He B."/>
            <person name="Fraser P."/>
            <person name="Margres M.J."/>
            <person name="Gilbert D.M."/>
            <person name="Gibbs H.L."/>
            <person name="Parkinson C.L."/>
            <person name="Rokyta D.R."/>
        </authorList>
    </citation>
    <scope>NUCLEOTIDE SEQUENCE [LARGE SCALE GENOMIC DNA]</scope>
    <source>
        <strain evidence="4">DRR0105</strain>
    </source>
</reference>
<feature type="region of interest" description="Disordered" evidence="2">
    <location>
        <begin position="1341"/>
        <end position="1447"/>
    </location>
</feature>
<dbReference type="InterPro" id="IPR031446">
    <property type="entry name" value="PCM1_C"/>
</dbReference>
<evidence type="ECO:0000259" key="3">
    <source>
        <dbReference type="Pfam" id="PF15717"/>
    </source>
</evidence>
<feature type="region of interest" description="Disordered" evidence="2">
    <location>
        <begin position="1267"/>
        <end position="1312"/>
    </location>
</feature>
<feature type="domain" description="Pericentriolar material 1 protein C-terminal" evidence="3">
    <location>
        <begin position="1478"/>
        <end position="1865"/>
    </location>
</feature>
<feature type="compositionally biased region" description="Polar residues" evidence="2">
    <location>
        <begin position="1341"/>
        <end position="1351"/>
    </location>
</feature>
<feature type="region of interest" description="Disordered" evidence="2">
    <location>
        <begin position="818"/>
        <end position="843"/>
    </location>
</feature>
<feature type="compositionally biased region" description="Polar residues" evidence="2">
    <location>
        <begin position="1267"/>
        <end position="1277"/>
    </location>
</feature>
<feature type="region of interest" description="Disordered" evidence="2">
    <location>
        <begin position="330"/>
        <end position="355"/>
    </location>
</feature>
<dbReference type="PANTHER" id="PTHR14164">
    <property type="entry name" value="PERICENTRIOLAR MATERIAL 1-RELATED"/>
    <property type="match status" value="1"/>
</dbReference>
<feature type="compositionally biased region" description="Acidic residues" evidence="2">
    <location>
        <begin position="647"/>
        <end position="657"/>
    </location>
</feature>
<keyword evidence="1" id="KW-0175">Coiled coil</keyword>
<feature type="region of interest" description="Disordered" evidence="2">
    <location>
        <begin position="957"/>
        <end position="992"/>
    </location>
</feature>
<organism evidence="4 5">
    <name type="scientific">Crotalus adamanteus</name>
    <name type="common">Eastern diamondback rattlesnake</name>
    <dbReference type="NCBI Taxonomy" id="8729"/>
    <lineage>
        <taxon>Eukaryota</taxon>
        <taxon>Metazoa</taxon>
        <taxon>Chordata</taxon>
        <taxon>Craniata</taxon>
        <taxon>Vertebrata</taxon>
        <taxon>Euteleostomi</taxon>
        <taxon>Lepidosauria</taxon>
        <taxon>Squamata</taxon>
        <taxon>Bifurcata</taxon>
        <taxon>Unidentata</taxon>
        <taxon>Episquamata</taxon>
        <taxon>Toxicofera</taxon>
        <taxon>Serpentes</taxon>
        <taxon>Colubroidea</taxon>
        <taxon>Viperidae</taxon>
        <taxon>Crotalinae</taxon>
        <taxon>Crotalus</taxon>
    </lineage>
</organism>
<dbReference type="PANTHER" id="PTHR14164:SF12">
    <property type="entry name" value="PERICENTRIOLAR MATERIAL 1 PROTEIN"/>
    <property type="match status" value="1"/>
</dbReference>
<feature type="compositionally biased region" description="Low complexity" evidence="2">
    <location>
        <begin position="1364"/>
        <end position="1381"/>
    </location>
</feature>
<comment type="caution">
    <text evidence="4">The sequence shown here is derived from an EMBL/GenBank/DDBJ whole genome shotgun (WGS) entry which is preliminary data.</text>
</comment>
<feature type="compositionally biased region" description="Basic and acidic residues" evidence="2">
    <location>
        <begin position="1823"/>
        <end position="1833"/>
    </location>
</feature>
<feature type="region of interest" description="Disordered" evidence="2">
    <location>
        <begin position="742"/>
        <end position="765"/>
    </location>
</feature>
<sequence>MPSIGSKCQSAQHGVRENRWRWCVRGFLKRVSPWITLIITTMATGGSPFEEGIDDRDVASWSHESLDDRLNNTSWGSQPKRPNRSSEKNQKKVSAESETRFTNDISPESTPGVGRRKSKTPHTFPRTRYITQMSVPEQTELEKLKQRINFSDLDQRSIGSDSQGRATAANNKRQLNENRKPFNFLSLQINTNKGKDPANCPVSIEEDGRGEPAVDSSQIVSRLVQIRDYIAKASSMKEDLVEKNERSANVERLSHLIAHLKEQEKSYLKFLQKMLARENEEDGRTIDSAVGSGSVAESTSLNLDVQSEVSDTTEVSFSLKTRPCIEDKLGNSATQGQVSDMDVTAAPKGKSDTTAMNGREIWSSRINSQEPGLLSKARNPQQEATEELANLKKQHDLLKRMLQQQEQLKALKGRQAALLALHHKAEQAIAVMDESVVTETTGSISGVSLTSELNEELNDLIQRFHNQLHDSQIQPVPDNRRQAESLSLAREVSQSRNSSMSEQLSDKKAQLFSKMVALQDKKQKMDKLLGALHTLRDQHLNNSSSFLPAAGSPQRSIDQRSIASIASAPVEPTIAVNEEPNSLASSAAYHLDSVTSQNDSEEDNINPTEKLQKLNEVRKRLNELRELVHYYEQTSDMMTDAVNENTKEEEETGESECESEHENPQPITNIRNPQEISNWGEINYNSNLPCGSNNQNGRHLNTSCEINNQSANIRMPNMPSSLDCLYNRKEDGVIVPQDDDEDIDAEADRISKTSLSSRRSSIADDGPIDAEFEQKINRLIAAKQKLKQLQNLVAMVQDDEMEPETAGQSNVEQFFLSEEEKGQQQPNNVRSSANKSQKSVGLNEKAREKFYEAKLQQQKRELKHLQEERKKLINIQEKIQVLQKACPDLQLTSSLDNCAGNTSTAAANEISTVSKSPIQPEELAVDSETWSQVRKHEILREELRQRRKQLEALMAEHQRRQNLADASPAAPGSVKSNESETRYTPQQSRTEKTIATWGGSTQCALDEDEGDEEVYLSDGLAQAEEEEEEQECSSNEMSMCPNNVDQISYCAKEDKESWKNPRPLSADGNYRPLAKARQQQNISMRRQENHRWMSELSYVEEKEHWQEQINQLKKHLEFSVSVCQTLMQDQQMLSCLLQTLLTGPYSVMPGNVASPQVHLIMHQLNQCYAQLTWQQNNVQRLKQMLNNLMRQQEKQQARTPKEEKDNRAPPYPSPTVFCPFSFPSQAMNLFNMPGFPNFSSFPSGINLGQMFPSGDFSHNCNVQNSEYQPTLNHNSTGKADYMAFPKPFESNSTSGAENQRSQRQPEEEMENRSAWLKEYQEGGKEKQPFLRTGFAVPMQNAACSNQKNQPDISRRREFDEESLESFSSMPDPVDPTTVTKTFKPRKASAQASLASKDKTPKSKNKRRSSSQFKKRPRANGFESASVSSTCEPYKGNSGRPSTRKEELVQAKVFSKKNREQLEKIIKYSRSSEMSSETGSDLSMFEALRDTIYSEVATLISQNESRPHFLIELFHELQMLNTDYLRQRALYALQDIVTRHASEDNTRGECPKQLNSNAWIESNSELTPSESLVTTDDETFAKKFDQGACRESEQNDRDNGSTRSTSSNFEPFATDDLDQALARMREYERMKIAAEGNLDSEDGCCSNLQTAPSSKLEGSDAVESHSAPQNPEVSSIPCPRIDTQQLDRQIKAIMKEVIPFLKEHMDEICTSQLLTSVKRMVLTLTQQNDESKEFVKIFHKQLGSILQDSLAKFAGKKLKDCGEDLLVEISEVLFNELAFFKLMQDLDNNSLTTKQKCKPKIEVKKSLEGGVCSSTEDIDEDKDKDETETIKQIHEPAIFSREIPISTRSDPSDQEEESENCPVSISKQL</sequence>
<feature type="region of interest" description="Disordered" evidence="2">
    <location>
        <begin position="1813"/>
        <end position="1868"/>
    </location>
</feature>
<dbReference type="GO" id="GO:0071539">
    <property type="term" value="P:protein localization to centrosome"/>
    <property type="evidence" value="ECO:0007669"/>
    <property type="project" value="InterPro"/>
</dbReference>
<dbReference type="GO" id="GO:1905515">
    <property type="term" value="P:non-motile cilium assembly"/>
    <property type="evidence" value="ECO:0007669"/>
    <property type="project" value="TreeGrafter"/>
</dbReference>
<dbReference type="EMBL" id="JAOTOJ010000007">
    <property type="protein sequence ID" value="KAK9398928.1"/>
    <property type="molecule type" value="Genomic_DNA"/>
</dbReference>
<feature type="compositionally biased region" description="Polar residues" evidence="2">
    <location>
        <begin position="492"/>
        <end position="503"/>
    </location>
</feature>
<evidence type="ECO:0000313" key="5">
    <source>
        <dbReference type="Proteomes" id="UP001474421"/>
    </source>
</evidence>
<accession>A0AAW1BBH9</accession>
<feature type="region of interest" description="Disordered" evidence="2">
    <location>
        <begin position="644"/>
        <end position="672"/>
    </location>
</feature>
<feature type="region of interest" description="Disordered" evidence="2">
    <location>
        <begin position="1584"/>
        <end position="1613"/>
    </location>
</feature>
<feature type="region of interest" description="Disordered" evidence="2">
    <location>
        <begin position="1190"/>
        <end position="1213"/>
    </location>
</feature>
<feature type="coiled-coil region" evidence="1">
    <location>
        <begin position="848"/>
        <end position="885"/>
    </location>
</feature>
<evidence type="ECO:0000313" key="4">
    <source>
        <dbReference type="EMBL" id="KAK9398928.1"/>
    </source>
</evidence>
<feature type="compositionally biased region" description="Polar residues" evidence="2">
    <location>
        <begin position="1289"/>
        <end position="1302"/>
    </location>
</feature>
<keyword evidence="5" id="KW-1185">Reference proteome</keyword>
<feature type="compositionally biased region" description="Polar residues" evidence="2">
    <location>
        <begin position="823"/>
        <end position="840"/>
    </location>
</feature>
<feature type="compositionally biased region" description="Polar residues" evidence="2">
    <location>
        <begin position="1552"/>
        <end position="1572"/>
    </location>
</feature>
<dbReference type="GO" id="GO:0034454">
    <property type="term" value="P:microtubule anchoring at centrosome"/>
    <property type="evidence" value="ECO:0007669"/>
    <property type="project" value="InterPro"/>
</dbReference>
<proteinExistence type="predicted"/>
<feature type="compositionally biased region" description="Basic and acidic residues" evidence="2">
    <location>
        <begin position="1191"/>
        <end position="1207"/>
    </location>
</feature>